<comment type="similarity">
    <text evidence="1">Belongs to the tubulin family.</text>
</comment>
<dbReference type="GO" id="GO:0007017">
    <property type="term" value="P:microtubule-based process"/>
    <property type="evidence" value="ECO:0007669"/>
    <property type="project" value="InterPro"/>
</dbReference>
<reference evidence="5 6" key="1">
    <citation type="journal article" date="2014" name="Nat. Genet.">
        <title>Genome sequence of the hot pepper provides insights into the evolution of pungency in Capsicum species.</title>
        <authorList>
            <person name="Kim S."/>
            <person name="Park M."/>
            <person name="Yeom S.I."/>
            <person name="Kim Y.M."/>
            <person name="Lee J.M."/>
            <person name="Lee H.A."/>
            <person name="Seo E."/>
            <person name="Choi J."/>
            <person name="Cheong K."/>
            <person name="Kim K.T."/>
            <person name="Jung K."/>
            <person name="Lee G.W."/>
            <person name="Oh S.K."/>
            <person name="Bae C."/>
            <person name="Kim S.B."/>
            <person name="Lee H.Y."/>
            <person name="Kim S.Y."/>
            <person name="Kim M.S."/>
            <person name="Kang B.C."/>
            <person name="Jo Y.D."/>
            <person name="Yang H.B."/>
            <person name="Jeong H.J."/>
            <person name="Kang W.H."/>
            <person name="Kwon J.K."/>
            <person name="Shin C."/>
            <person name="Lim J.Y."/>
            <person name="Park J.H."/>
            <person name="Huh J.H."/>
            <person name="Kim J.S."/>
            <person name="Kim B.D."/>
            <person name="Cohen O."/>
            <person name="Paran I."/>
            <person name="Suh M.C."/>
            <person name="Lee S.B."/>
            <person name="Kim Y.K."/>
            <person name="Shin Y."/>
            <person name="Noh S.J."/>
            <person name="Park J."/>
            <person name="Seo Y.S."/>
            <person name="Kwon S.Y."/>
            <person name="Kim H.A."/>
            <person name="Park J.M."/>
            <person name="Kim H.J."/>
            <person name="Choi S.B."/>
            <person name="Bosland P.W."/>
            <person name="Reeves G."/>
            <person name="Jo S.H."/>
            <person name="Lee B.W."/>
            <person name="Cho H.T."/>
            <person name="Choi H.S."/>
            <person name="Lee M.S."/>
            <person name="Yu Y."/>
            <person name="Do Choi Y."/>
            <person name="Park B.S."/>
            <person name="van Deynze A."/>
            <person name="Ashrafi H."/>
            <person name="Hill T."/>
            <person name="Kim W.T."/>
            <person name="Pai H.S."/>
            <person name="Ahn H.K."/>
            <person name="Yeam I."/>
            <person name="Giovannoni J.J."/>
            <person name="Rose J.K."/>
            <person name="Sorensen I."/>
            <person name="Lee S.J."/>
            <person name="Kim R.W."/>
            <person name="Choi I.Y."/>
            <person name="Choi B.S."/>
            <person name="Lim J.S."/>
            <person name="Lee Y.H."/>
            <person name="Choi D."/>
        </authorList>
    </citation>
    <scope>NUCLEOTIDE SEQUENCE [LARGE SCALE GENOMIC DNA]</scope>
    <source>
        <strain evidence="6">cv. CM334</strain>
    </source>
</reference>
<evidence type="ECO:0000313" key="6">
    <source>
        <dbReference type="Proteomes" id="UP000222542"/>
    </source>
</evidence>
<evidence type="ECO:0000256" key="3">
    <source>
        <dbReference type="ARBA" id="ARBA00022741"/>
    </source>
</evidence>
<dbReference type="EMBL" id="AYRZ02000006">
    <property type="protein sequence ID" value="PHT78439.1"/>
    <property type="molecule type" value="Genomic_DNA"/>
</dbReference>
<dbReference type="SMR" id="A0A2G2Z8Z8"/>
<evidence type="ECO:0000256" key="4">
    <source>
        <dbReference type="ARBA" id="ARBA00023134"/>
    </source>
</evidence>
<keyword evidence="4" id="KW-0342">GTP-binding</keyword>
<dbReference type="GO" id="GO:0005874">
    <property type="term" value="C:microtubule"/>
    <property type="evidence" value="ECO:0007669"/>
    <property type="project" value="UniProtKB-KW"/>
</dbReference>
<dbReference type="GO" id="GO:0005525">
    <property type="term" value="F:GTP binding"/>
    <property type="evidence" value="ECO:0007669"/>
    <property type="project" value="UniProtKB-KW"/>
</dbReference>
<dbReference type="Proteomes" id="UP000222542">
    <property type="component" value="Unassembled WGS sequence"/>
</dbReference>
<reference evidence="5 6" key="2">
    <citation type="journal article" date="2017" name="Genome Biol.">
        <title>New reference genome sequences of hot pepper reveal the massive evolution of plant disease-resistance genes by retroduplication.</title>
        <authorList>
            <person name="Kim S."/>
            <person name="Park J."/>
            <person name="Yeom S.I."/>
            <person name="Kim Y.M."/>
            <person name="Seo E."/>
            <person name="Kim K.T."/>
            <person name="Kim M.S."/>
            <person name="Lee J.M."/>
            <person name="Cheong K."/>
            <person name="Shin H.S."/>
            <person name="Kim S.B."/>
            <person name="Han K."/>
            <person name="Lee J."/>
            <person name="Park M."/>
            <person name="Lee H.A."/>
            <person name="Lee H.Y."/>
            <person name="Lee Y."/>
            <person name="Oh S."/>
            <person name="Lee J.H."/>
            <person name="Choi E."/>
            <person name="Choi E."/>
            <person name="Lee S.E."/>
            <person name="Jeon J."/>
            <person name="Kim H."/>
            <person name="Choi G."/>
            <person name="Song H."/>
            <person name="Lee J."/>
            <person name="Lee S.C."/>
            <person name="Kwon J.K."/>
            <person name="Lee H.Y."/>
            <person name="Koo N."/>
            <person name="Hong Y."/>
            <person name="Kim R.W."/>
            <person name="Kang W.H."/>
            <person name="Huh J.H."/>
            <person name="Kang B.C."/>
            <person name="Yang T.J."/>
            <person name="Lee Y.H."/>
            <person name="Bennetzen J.L."/>
            <person name="Choi D."/>
        </authorList>
    </citation>
    <scope>NUCLEOTIDE SEQUENCE [LARGE SCALE GENOMIC DNA]</scope>
    <source>
        <strain evidence="6">cv. CM334</strain>
    </source>
</reference>
<name>A0A2G2Z8Z8_CAPAN</name>
<evidence type="ECO:0000313" key="5">
    <source>
        <dbReference type="EMBL" id="PHT78439.1"/>
    </source>
</evidence>
<dbReference type="PANTHER" id="PTHR11588">
    <property type="entry name" value="TUBULIN"/>
    <property type="match status" value="1"/>
</dbReference>
<keyword evidence="2" id="KW-0493">Microtubule</keyword>
<keyword evidence="6" id="KW-1185">Reference proteome</keyword>
<organism evidence="5 6">
    <name type="scientific">Capsicum annuum</name>
    <name type="common">Capsicum pepper</name>
    <dbReference type="NCBI Taxonomy" id="4072"/>
    <lineage>
        <taxon>Eukaryota</taxon>
        <taxon>Viridiplantae</taxon>
        <taxon>Streptophyta</taxon>
        <taxon>Embryophyta</taxon>
        <taxon>Tracheophyta</taxon>
        <taxon>Spermatophyta</taxon>
        <taxon>Magnoliopsida</taxon>
        <taxon>eudicotyledons</taxon>
        <taxon>Gunneridae</taxon>
        <taxon>Pentapetalae</taxon>
        <taxon>asterids</taxon>
        <taxon>lamiids</taxon>
        <taxon>Solanales</taxon>
        <taxon>Solanaceae</taxon>
        <taxon>Solanoideae</taxon>
        <taxon>Capsiceae</taxon>
        <taxon>Capsicum</taxon>
    </lineage>
</organism>
<dbReference type="InterPro" id="IPR008280">
    <property type="entry name" value="Tub_FtsZ_C"/>
</dbReference>
<gene>
    <name evidence="5" type="ORF">T459_16491</name>
</gene>
<protein>
    <submittedName>
        <fullName evidence="5">Uncharacterized protein</fullName>
    </submittedName>
</protein>
<dbReference type="AlphaFoldDB" id="A0A2G2Z8Z8"/>
<dbReference type="STRING" id="4072.A0A2G2Z8Z8"/>
<dbReference type="SUPFAM" id="SSF55307">
    <property type="entry name" value="Tubulin C-terminal domain-like"/>
    <property type="match status" value="1"/>
</dbReference>
<sequence>MWMQPCDFIFWVLGFEQVPNWLQKTFVHWYIGEGMEEGEFAEASEYLAAIEKDYEEVGAEGVDNEEDDEEY</sequence>
<dbReference type="InterPro" id="IPR000217">
    <property type="entry name" value="Tubulin"/>
</dbReference>
<proteinExistence type="inferred from homology"/>
<accession>A0A2G2Z8Z8</accession>
<comment type="caution">
    <text evidence="5">The sequence shown here is derived from an EMBL/GenBank/DDBJ whole genome shotgun (WGS) entry which is preliminary data.</text>
</comment>
<keyword evidence="3" id="KW-0547">Nucleotide-binding</keyword>
<dbReference type="OMA" id="CDFIFWV"/>
<evidence type="ECO:0000256" key="1">
    <source>
        <dbReference type="ARBA" id="ARBA00009636"/>
    </source>
</evidence>
<dbReference type="Gene3D" id="1.10.287.600">
    <property type="entry name" value="Helix hairpin bin"/>
    <property type="match status" value="1"/>
</dbReference>
<evidence type="ECO:0000256" key="2">
    <source>
        <dbReference type="ARBA" id="ARBA00022701"/>
    </source>
</evidence>
<dbReference type="InterPro" id="IPR023123">
    <property type="entry name" value="Tubulin_C"/>
</dbReference>
<dbReference type="Gramene" id="PHT78439">
    <property type="protein sequence ID" value="PHT78439"/>
    <property type="gene ID" value="T459_16491"/>
</dbReference>